<dbReference type="AlphaFoldDB" id="A0A4Y6V354"/>
<gene>
    <name evidence="7" type="ORF">FFV09_15145</name>
</gene>
<comment type="subcellular location">
    <subcellularLocation>
        <location evidence="1">Membrane</location>
        <topology evidence="1">Multi-pass membrane protein</topology>
    </subcellularLocation>
</comment>
<dbReference type="PANTHER" id="PTHR43077:SF5">
    <property type="entry name" value="PHAGE INFECTION PROTEIN"/>
    <property type="match status" value="1"/>
</dbReference>
<feature type="transmembrane region" description="Helical" evidence="5">
    <location>
        <begin position="203"/>
        <end position="224"/>
    </location>
</feature>
<name>A0A4Y6V354_SACBS</name>
<evidence type="ECO:0000256" key="4">
    <source>
        <dbReference type="ARBA" id="ARBA00023136"/>
    </source>
</evidence>
<feature type="transmembrane region" description="Helical" evidence="5">
    <location>
        <begin position="260"/>
        <end position="278"/>
    </location>
</feature>
<dbReference type="Proteomes" id="UP000316968">
    <property type="component" value="Chromosome"/>
</dbReference>
<dbReference type="OrthoDB" id="2208410at2"/>
<dbReference type="GO" id="GO:0140359">
    <property type="term" value="F:ABC-type transporter activity"/>
    <property type="evidence" value="ECO:0007669"/>
    <property type="project" value="InterPro"/>
</dbReference>
<protein>
    <submittedName>
        <fullName evidence="7">ABC transporter permease</fullName>
    </submittedName>
</protein>
<feature type="transmembrane region" description="Helical" evidence="5">
    <location>
        <begin position="7"/>
        <end position="25"/>
    </location>
</feature>
<dbReference type="EMBL" id="CP041217">
    <property type="protein sequence ID" value="QDH23794.1"/>
    <property type="molecule type" value="Genomic_DNA"/>
</dbReference>
<evidence type="ECO:0000256" key="5">
    <source>
        <dbReference type="SAM" id="Phobius"/>
    </source>
</evidence>
<dbReference type="Gene3D" id="3.40.1710.10">
    <property type="entry name" value="abc type-2 transporter like domain"/>
    <property type="match status" value="1"/>
</dbReference>
<feature type="transmembrane region" description="Helical" evidence="5">
    <location>
        <begin position="230"/>
        <end position="248"/>
    </location>
</feature>
<dbReference type="KEGG" id="saca:FFV09_15145"/>
<sequence length="360" mass="38183">MSITTTRVGIVFALFVPLLFVLLWMTGYDGATQRIDRLQAAVVNEAGAAGETISQSLADSAPFGTTVVADLDQANSAMDAGDYAMVIRIPASIASDLRSGSAELTYYINQGTSQVAAAMMEGAATKITDGMNAAVSGGAAAAPIRAEIVKTHEQSNFAVTMLPMILGFIPYIAMMTMNIQFNITAQIMKHRTGKWAIFWSRQLLLLLICVAAPLVIVLVARLFAEPASSLWSLWLLLSLVFLASACLTQMSFALLGNAAPLFNVALVPIQLMTAGNIIPADMLAPFYRHLGSFLPAPNGIQGFMRLIYNGDGAGTFMLHLLLIALVTWAITLLRVRLQPDNPAPAAAGQAGAPGRTAASH</sequence>
<evidence type="ECO:0000256" key="1">
    <source>
        <dbReference type="ARBA" id="ARBA00004141"/>
    </source>
</evidence>
<dbReference type="InterPro" id="IPR051328">
    <property type="entry name" value="T7SS_ABC-Transporter"/>
</dbReference>
<evidence type="ECO:0000313" key="7">
    <source>
        <dbReference type="EMBL" id="QDH23794.1"/>
    </source>
</evidence>
<keyword evidence="4 5" id="KW-0472">Membrane</keyword>
<dbReference type="PANTHER" id="PTHR43077">
    <property type="entry name" value="TRANSPORT PERMEASE YVFS-RELATED"/>
    <property type="match status" value="1"/>
</dbReference>
<evidence type="ECO:0000256" key="2">
    <source>
        <dbReference type="ARBA" id="ARBA00022692"/>
    </source>
</evidence>
<reference evidence="7 8" key="1">
    <citation type="submission" date="2019-06" db="EMBL/GenBank/DDBJ databases">
        <title>Saccharibacillus brassicae sp. nov., an endophytic bacterium isolated from Chinese cabbage seeds (Brassica pekinensis).</title>
        <authorList>
            <person name="Jiang L."/>
            <person name="Lee J."/>
            <person name="Kim S.W."/>
        </authorList>
    </citation>
    <scope>NUCLEOTIDE SEQUENCE [LARGE SCALE GENOMIC DNA]</scope>
    <source>
        <strain evidence="8">KCTC 43072 / ATSA2</strain>
    </source>
</reference>
<evidence type="ECO:0000256" key="3">
    <source>
        <dbReference type="ARBA" id="ARBA00022989"/>
    </source>
</evidence>
<accession>A0A4Y6V354</accession>
<feature type="transmembrane region" description="Helical" evidence="5">
    <location>
        <begin position="313"/>
        <end position="333"/>
    </location>
</feature>
<dbReference type="Pfam" id="PF12698">
    <property type="entry name" value="ABC2_membrane_3"/>
    <property type="match status" value="1"/>
</dbReference>
<dbReference type="GO" id="GO:0016020">
    <property type="term" value="C:membrane"/>
    <property type="evidence" value="ECO:0007669"/>
    <property type="project" value="UniProtKB-SubCell"/>
</dbReference>
<keyword evidence="3 5" id="KW-1133">Transmembrane helix</keyword>
<keyword evidence="2 5" id="KW-0812">Transmembrane</keyword>
<organism evidence="7 8">
    <name type="scientific">Saccharibacillus brassicae</name>
    <dbReference type="NCBI Taxonomy" id="2583377"/>
    <lineage>
        <taxon>Bacteria</taxon>
        <taxon>Bacillati</taxon>
        <taxon>Bacillota</taxon>
        <taxon>Bacilli</taxon>
        <taxon>Bacillales</taxon>
        <taxon>Paenibacillaceae</taxon>
        <taxon>Saccharibacillus</taxon>
    </lineage>
</organism>
<dbReference type="InterPro" id="IPR013525">
    <property type="entry name" value="ABC2_TM"/>
</dbReference>
<keyword evidence="8" id="KW-1185">Reference proteome</keyword>
<feature type="transmembrane region" description="Helical" evidence="5">
    <location>
        <begin position="161"/>
        <end position="183"/>
    </location>
</feature>
<proteinExistence type="predicted"/>
<evidence type="ECO:0000313" key="8">
    <source>
        <dbReference type="Proteomes" id="UP000316968"/>
    </source>
</evidence>
<feature type="domain" description="ABC-2 type transporter transmembrane" evidence="6">
    <location>
        <begin position="9"/>
        <end position="332"/>
    </location>
</feature>
<evidence type="ECO:0000259" key="6">
    <source>
        <dbReference type="Pfam" id="PF12698"/>
    </source>
</evidence>